<organism evidence="2 3">
    <name type="scientific">Ectothiorhodospira haloalkaliphila</name>
    <dbReference type="NCBI Taxonomy" id="421628"/>
    <lineage>
        <taxon>Bacteria</taxon>
        <taxon>Pseudomonadati</taxon>
        <taxon>Pseudomonadota</taxon>
        <taxon>Gammaproteobacteria</taxon>
        <taxon>Chromatiales</taxon>
        <taxon>Ectothiorhodospiraceae</taxon>
        <taxon>Ectothiorhodospira</taxon>
    </lineage>
</organism>
<dbReference type="SUPFAM" id="SSF53335">
    <property type="entry name" value="S-adenosyl-L-methionine-dependent methyltransferases"/>
    <property type="match status" value="1"/>
</dbReference>
<dbReference type="CDD" id="cd02440">
    <property type="entry name" value="AdoMet_MTases"/>
    <property type="match status" value="1"/>
</dbReference>
<dbReference type="Proteomes" id="UP000019442">
    <property type="component" value="Chromosome"/>
</dbReference>
<dbReference type="InterPro" id="IPR029063">
    <property type="entry name" value="SAM-dependent_MTases_sf"/>
</dbReference>
<keyword evidence="3" id="KW-1185">Reference proteome</keyword>
<dbReference type="GO" id="GO:0032259">
    <property type="term" value="P:methylation"/>
    <property type="evidence" value="ECO:0007669"/>
    <property type="project" value="UniProtKB-KW"/>
</dbReference>
<dbReference type="PANTHER" id="PTHR43861">
    <property type="entry name" value="TRANS-ACONITATE 2-METHYLTRANSFERASE-RELATED"/>
    <property type="match status" value="1"/>
</dbReference>
<dbReference type="PANTHER" id="PTHR43861:SF3">
    <property type="entry name" value="PUTATIVE (AFU_ORTHOLOGUE AFUA_2G14390)-RELATED"/>
    <property type="match status" value="1"/>
</dbReference>
<reference evidence="3" key="2">
    <citation type="submission" date="2014-02" db="EMBL/GenBank/DDBJ databases">
        <title>Draft Genome Sequence of extremely halophilic bacteria Halorhodospira halochloris.</title>
        <authorList>
            <person name="Singh K.S."/>
        </authorList>
    </citation>
    <scope>NUCLEOTIDE SEQUENCE [LARGE SCALE GENOMIC DNA]</scope>
    <source>
        <strain evidence="3">A</strain>
    </source>
</reference>
<accession>W8KL71</accession>
<evidence type="ECO:0000313" key="3">
    <source>
        <dbReference type="Proteomes" id="UP000019442"/>
    </source>
</evidence>
<name>W8KL71_9GAMM</name>
<gene>
    <name evidence="2" type="ORF">M911_13005</name>
</gene>
<dbReference type="EMBL" id="CP007268">
    <property type="protein sequence ID" value="AHK79918.1"/>
    <property type="molecule type" value="Genomic_DNA"/>
</dbReference>
<dbReference type="KEGG" id="hhc:M911_13005"/>
<proteinExistence type="predicted"/>
<dbReference type="Pfam" id="PF13489">
    <property type="entry name" value="Methyltransf_23"/>
    <property type="match status" value="1"/>
</dbReference>
<dbReference type="PATRIC" id="fig|1354791.3.peg.3092"/>
<keyword evidence="2" id="KW-0489">Methyltransferase</keyword>
<protein>
    <submittedName>
        <fullName evidence="2">Methyltransferase</fullName>
    </submittedName>
</protein>
<keyword evidence="1 2" id="KW-0808">Transferase</keyword>
<dbReference type="GO" id="GO:0008168">
    <property type="term" value="F:methyltransferase activity"/>
    <property type="evidence" value="ECO:0007669"/>
    <property type="project" value="UniProtKB-KW"/>
</dbReference>
<dbReference type="HOGENOM" id="CLU_068669_0_1_6"/>
<evidence type="ECO:0000256" key="1">
    <source>
        <dbReference type="ARBA" id="ARBA00022679"/>
    </source>
</evidence>
<evidence type="ECO:0000313" key="2">
    <source>
        <dbReference type="EMBL" id="AHK79918.1"/>
    </source>
</evidence>
<sequence>MMTFRHEGIETSLARVRNNVGTTTKAKGTECNLCGSDRQKPFSETRDYISGETFRVVRCEECGLVYVDPQPPLENLHRYYPVIHQMAPPAAYERLDARGRVRAVKRIAGHSPSRILDIGCGKGLLLKALSDCGWSVAGTEMSESSCAYANSIGVPVFAGAIGDAPFEHESFDVITLFHVLEHLPRPREALSIILELLRPGGILIVEVPNIGSWYARLFGNDWFHYDVPRHLYHFDTRTLTRILRTSGFSIIETSTRNLQYDAFGAVQSTLNRILDKPNLLNDFNTGQVKLRDLWKNEDRLSNLGALTLSQLTLSLGFPLFAAAGFISSPLIQGGTLRFVATKETALDQPR</sequence>
<reference evidence="2 3" key="1">
    <citation type="journal article" date="2014" name="J Genomics">
        <title>Draft Genome Sequence of the Extremely Halophilic Phototrophic Purple Sulfur Bacterium Halorhodospira halochloris.</title>
        <authorList>
            <person name="Singh K.S."/>
            <person name="Kirksey J."/>
            <person name="Hoff W.D."/>
            <person name="Deole R."/>
        </authorList>
    </citation>
    <scope>NUCLEOTIDE SEQUENCE [LARGE SCALE GENOMIC DNA]</scope>
    <source>
        <strain evidence="2 3">A</strain>
    </source>
</reference>
<dbReference type="AlphaFoldDB" id="W8KL71"/>
<dbReference type="Gene3D" id="3.40.50.150">
    <property type="entry name" value="Vaccinia Virus protein VP39"/>
    <property type="match status" value="1"/>
</dbReference>